<evidence type="ECO:0000256" key="2">
    <source>
        <dbReference type="SAM" id="SignalP"/>
    </source>
</evidence>
<gene>
    <name evidence="3" type="ORF">RDV89_07985</name>
</gene>
<keyword evidence="2" id="KW-0732">Signal</keyword>
<feature type="signal peptide" evidence="2">
    <location>
        <begin position="1"/>
        <end position="30"/>
    </location>
</feature>
<evidence type="ECO:0000313" key="4">
    <source>
        <dbReference type="Proteomes" id="UP001268542"/>
    </source>
</evidence>
<evidence type="ECO:0000313" key="3">
    <source>
        <dbReference type="EMBL" id="MDT9593003.1"/>
    </source>
</evidence>
<keyword evidence="4" id="KW-1185">Reference proteome</keyword>
<protein>
    <submittedName>
        <fullName evidence="3">DUF3500 domain-containing protein</fullName>
    </submittedName>
</protein>
<dbReference type="PANTHER" id="PTHR37489">
    <property type="entry name" value="DUF3500 DOMAIN-CONTAINING PROTEIN"/>
    <property type="match status" value="1"/>
</dbReference>
<comment type="caution">
    <text evidence="3">The sequence shown here is derived from an EMBL/GenBank/DDBJ whole genome shotgun (WGS) entry which is preliminary data.</text>
</comment>
<dbReference type="InterPro" id="IPR006311">
    <property type="entry name" value="TAT_signal"/>
</dbReference>
<dbReference type="PROSITE" id="PS51318">
    <property type="entry name" value="TAT"/>
    <property type="match status" value="1"/>
</dbReference>
<reference evidence="3 4" key="1">
    <citation type="submission" date="2023-08" db="EMBL/GenBank/DDBJ databases">
        <title>Nocardioides seae sp. nov., a bacterium isolated from a soil.</title>
        <authorList>
            <person name="Wang X."/>
        </authorList>
    </citation>
    <scope>NUCLEOTIDE SEQUENCE [LARGE SCALE GENOMIC DNA]</scope>
    <source>
        <strain evidence="3 4">YZH12</strain>
    </source>
</reference>
<feature type="compositionally biased region" description="Gly residues" evidence="1">
    <location>
        <begin position="391"/>
        <end position="410"/>
    </location>
</feature>
<feature type="region of interest" description="Disordered" evidence="1">
    <location>
        <begin position="378"/>
        <end position="419"/>
    </location>
</feature>
<organism evidence="3 4">
    <name type="scientific">Nocardioides imazamoxiresistens</name>
    <dbReference type="NCBI Taxonomy" id="3231893"/>
    <lineage>
        <taxon>Bacteria</taxon>
        <taxon>Bacillati</taxon>
        <taxon>Actinomycetota</taxon>
        <taxon>Actinomycetes</taxon>
        <taxon>Propionibacteriales</taxon>
        <taxon>Nocardioidaceae</taxon>
        <taxon>Nocardioides</taxon>
    </lineage>
</organism>
<dbReference type="PANTHER" id="PTHR37489:SF1">
    <property type="entry name" value="DUF3500 DOMAIN-CONTAINING PROTEIN"/>
    <property type="match status" value="1"/>
</dbReference>
<accession>A0ABU3PUV5</accession>
<dbReference type="InterPro" id="IPR021889">
    <property type="entry name" value="DUF3500"/>
</dbReference>
<dbReference type="Pfam" id="PF12006">
    <property type="entry name" value="DUF3500"/>
    <property type="match status" value="1"/>
</dbReference>
<dbReference type="Proteomes" id="UP001268542">
    <property type="component" value="Unassembled WGS sequence"/>
</dbReference>
<name>A0ABU3PUV5_9ACTN</name>
<dbReference type="EMBL" id="JAVYII010000003">
    <property type="protein sequence ID" value="MDT9593003.1"/>
    <property type="molecule type" value="Genomic_DNA"/>
</dbReference>
<evidence type="ECO:0000256" key="1">
    <source>
        <dbReference type="SAM" id="MobiDB-lite"/>
    </source>
</evidence>
<dbReference type="RefSeq" id="WP_315732430.1">
    <property type="nucleotide sequence ID" value="NZ_JAVYII010000003.1"/>
</dbReference>
<sequence length="419" mass="42921">MTTSTPLRRRFLGGLSALALAGAVALGGCAADSTTSTTSSTSSTSSTVAGLADASAGTTDATTTAETISDTAAAAEAFLATLSEEQREAVLYDYDDETKTTSWSNFPVTFVERAGVNLADLTEEQQDAAMAVLEALLSEEGYETVTGIMGGDAYLAENSSSTEDSLGQYYIALFGDPSDTDAWEVQFGGHHLGINASLDGASDAITFAPTHLGVQPAVWTDDDGEEVQPFDGIYTDAFAFFDSLTEEQQATLTSGEVSMCAPGDTCDFATGSGLQGSDLTDEQRDLLLELIANWAGMADEETTATTLAEIEATLGDTWISWSGETTYDMTSGDGINFSISGPDVYVALQAQQGSAGADVDGVTTSGWGHVHSIYRDPSNDYAGSVEQQAGSGVGGGAGTPPGGGAGGTPPGGTPPSTED</sequence>
<feature type="chain" id="PRO_5045921149" evidence="2">
    <location>
        <begin position="31"/>
        <end position="419"/>
    </location>
</feature>
<proteinExistence type="predicted"/>